<dbReference type="RefSeq" id="WP_062662866.1">
    <property type="nucleotide sequence ID" value="NZ_FIZX01000001.1"/>
</dbReference>
<dbReference type="PROSITE" id="PS51257">
    <property type="entry name" value="PROKAR_LIPOPROTEIN"/>
    <property type="match status" value="1"/>
</dbReference>
<dbReference type="Proteomes" id="UP000071641">
    <property type="component" value="Unassembled WGS sequence"/>
</dbReference>
<accession>A0A128F017</accession>
<name>A0A128F017_9GAMM</name>
<dbReference type="SUPFAM" id="SSF50494">
    <property type="entry name" value="Trypsin-like serine proteases"/>
    <property type="match status" value="1"/>
</dbReference>
<evidence type="ECO:0000313" key="1">
    <source>
        <dbReference type="EMBL" id="CZF80133.1"/>
    </source>
</evidence>
<dbReference type="AlphaFoldDB" id="A0A128F017"/>
<evidence type="ECO:0008006" key="3">
    <source>
        <dbReference type="Google" id="ProtNLM"/>
    </source>
</evidence>
<dbReference type="InterPro" id="IPR009003">
    <property type="entry name" value="Peptidase_S1_PA"/>
</dbReference>
<protein>
    <recommendedName>
        <fullName evidence="3">Trypsin</fullName>
    </recommendedName>
</protein>
<dbReference type="InterPro" id="IPR043504">
    <property type="entry name" value="Peptidase_S1_PA_chymotrypsin"/>
</dbReference>
<gene>
    <name evidence="1" type="ORF">GCE9029_01872</name>
</gene>
<dbReference type="EMBL" id="FIZX01000001">
    <property type="protein sequence ID" value="CZF80133.1"/>
    <property type="molecule type" value="Genomic_DNA"/>
</dbReference>
<evidence type="ECO:0000313" key="2">
    <source>
        <dbReference type="Proteomes" id="UP000071641"/>
    </source>
</evidence>
<dbReference type="Pfam" id="PF13365">
    <property type="entry name" value="Trypsin_2"/>
    <property type="match status" value="1"/>
</dbReference>
<sequence length="239" mass="25381">MSQTFVKAAACFLSFISLQGCFLVNGPLEYAQETNAPSVSYLPIGIPFVLGGHGSSVPLTSELSLTAKHIAQLDYSDVVAYHPNCDVAVIRQSNHDKTIAPLGTVKTKGSVTTVGMGLTGKVLVGHGKYYLDVNFVDSDMFANCPASITDAPVQSGMSGGGAYNNEGELVGIISGMSGSGFKLLDGTELGNERTSIFVSTLHIRPWLLKVVEDFYDDSLNNLAASTITLSKTYLEEDLD</sequence>
<keyword evidence="2" id="KW-1185">Reference proteome</keyword>
<organism evidence="1 2">
    <name type="scientific">Grimontia celer</name>
    <dbReference type="NCBI Taxonomy" id="1796497"/>
    <lineage>
        <taxon>Bacteria</taxon>
        <taxon>Pseudomonadati</taxon>
        <taxon>Pseudomonadota</taxon>
        <taxon>Gammaproteobacteria</taxon>
        <taxon>Vibrionales</taxon>
        <taxon>Vibrionaceae</taxon>
        <taxon>Grimontia</taxon>
    </lineage>
</organism>
<proteinExistence type="predicted"/>
<reference evidence="2" key="1">
    <citation type="submission" date="2016-02" db="EMBL/GenBank/DDBJ databases">
        <authorList>
            <person name="Rodrigo-Torres Lidia"/>
            <person name="Arahal R.David."/>
        </authorList>
    </citation>
    <scope>NUCLEOTIDE SEQUENCE [LARGE SCALE GENOMIC DNA]</scope>
    <source>
        <strain evidence="2">CECT 9029</strain>
    </source>
</reference>
<dbReference type="STRING" id="1796497.GCE9029_01872"/>
<dbReference type="OrthoDB" id="6535212at2"/>
<dbReference type="Gene3D" id="2.40.10.10">
    <property type="entry name" value="Trypsin-like serine proteases"/>
    <property type="match status" value="2"/>
</dbReference>